<dbReference type="Pfam" id="PF00528">
    <property type="entry name" value="BPD_transp_1"/>
    <property type="match status" value="1"/>
</dbReference>
<evidence type="ECO:0000256" key="5">
    <source>
        <dbReference type="ARBA" id="ARBA00022989"/>
    </source>
</evidence>
<proteinExistence type="inferred from homology"/>
<reference evidence="9 10" key="1">
    <citation type="journal article" date="2020" name="Insects">
        <title>Bacteria Belonging to Pseudomonas typographi sp. nov. from the Bark Beetle Ips typographus Have Genomic Potential to Aid in the Host Ecology.</title>
        <authorList>
            <person name="Peral-Aranega E."/>
            <person name="Saati-Santamaria Z."/>
            <person name="Kolarik M."/>
            <person name="Rivas R."/>
            <person name="Garcia-Fraile P."/>
        </authorList>
    </citation>
    <scope>NUCLEOTIDE SEQUENCE [LARGE SCALE GENOMIC DNA]</scope>
    <source>
        <strain evidence="9 10">CA3A</strain>
    </source>
</reference>
<evidence type="ECO:0000259" key="8">
    <source>
        <dbReference type="PROSITE" id="PS50928"/>
    </source>
</evidence>
<evidence type="ECO:0000313" key="9">
    <source>
        <dbReference type="EMBL" id="MBD1597749.1"/>
    </source>
</evidence>
<feature type="transmembrane region" description="Helical" evidence="7">
    <location>
        <begin position="84"/>
        <end position="104"/>
    </location>
</feature>
<comment type="caution">
    <text evidence="9">The sequence shown here is derived from an EMBL/GenBank/DDBJ whole genome shotgun (WGS) entry which is preliminary data.</text>
</comment>
<dbReference type="Proteomes" id="UP000805841">
    <property type="component" value="Unassembled WGS sequence"/>
</dbReference>
<dbReference type="RefSeq" id="WP_190417348.1">
    <property type="nucleotide sequence ID" value="NZ_JAAOCA010000003.1"/>
</dbReference>
<dbReference type="InterPro" id="IPR035906">
    <property type="entry name" value="MetI-like_sf"/>
</dbReference>
<dbReference type="SUPFAM" id="SSF161098">
    <property type="entry name" value="MetI-like"/>
    <property type="match status" value="1"/>
</dbReference>
<feature type="transmembrane region" description="Helical" evidence="7">
    <location>
        <begin position="236"/>
        <end position="255"/>
    </location>
</feature>
<evidence type="ECO:0000256" key="2">
    <source>
        <dbReference type="ARBA" id="ARBA00022448"/>
    </source>
</evidence>
<evidence type="ECO:0000256" key="3">
    <source>
        <dbReference type="ARBA" id="ARBA00022475"/>
    </source>
</evidence>
<evidence type="ECO:0000256" key="6">
    <source>
        <dbReference type="ARBA" id="ARBA00023136"/>
    </source>
</evidence>
<dbReference type="CDD" id="cd06261">
    <property type="entry name" value="TM_PBP2"/>
    <property type="match status" value="1"/>
</dbReference>
<dbReference type="InterPro" id="IPR000515">
    <property type="entry name" value="MetI-like"/>
</dbReference>
<feature type="transmembrane region" description="Helical" evidence="7">
    <location>
        <begin position="141"/>
        <end position="160"/>
    </location>
</feature>
<keyword evidence="5 7" id="KW-1133">Transmembrane helix</keyword>
<evidence type="ECO:0000313" key="10">
    <source>
        <dbReference type="Proteomes" id="UP000805841"/>
    </source>
</evidence>
<name>A0ABR7YX46_9PSED</name>
<dbReference type="EMBL" id="JAAOCA010000003">
    <property type="protein sequence ID" value="MBD1597749.1"/>
    <property type="molecule type" value="Genomic_DNA"/>
</dbReference>
<feature type="transmembrane region" description="Helical" evidence="7">
    <location>
        <begin position="28"/>
        <end position="47"/>
    </location>
</feature>
<keyword evidence="2 7" id="KW-0813">Transport</keyword>
<protein>
    <submittedName>
        <fullName evidence="9">ABC transporter permease</fullName>
    </submittedName>
</protein>
<dbReference type="PANTHER" id="PTHR30151:SF38">
    <property type="entry name" value="ALIPHATIC SULFONATES TRANSPORT PERMEASE PROTEIN SSUC-RELATED"/>
    <property type="match status" value="1"/>
</dbReference>
<dbReference type="Gene3D" id="1.10.3720.10">
    <property type="entry name" value="MetI-like"/>
    <property type="match status" value="1"/>
</dbReference>
<dbReference type="PANTHER" id="PTHR30151">
    <property type="entry name" value="ALKANE SULFONATE ABC TRANSPORTER-RELATED, MEMBRANE SUBUNIT"/>
    <property type="match status" value="1"/>
</dbReference>
<accession>A0ABR7YX46</accession>
<evidence type="ECO:0000256" key="1">
    <source>
        <dbReference type="ARBA" id="ARBA00004651"/>
    </source>
</evidence>
<gene>
    <name evidence="9" type="ORF">HAQ05_03340</name>
</gene>
<organism evidence="9 10">
    <name type="scientific">Pseudomonas typographi</name>
    <dbReference type="NCBI Taxonomy" id="2715964"/>
    <lineage>
        <taxon>Bacteria</taxon>
        <taxon>Pseudomonadati</taxon>
        <taxon>Pseudomonadota</taxon>
        <taxon>Gammaproteobacteria</taxon>
        <taxon>Pseudomonadales</taxon>
        <taxon>Pseudomonadaceae</taxon>
        <taxon>Pseudomonas</taxon>
    </lineage>
</organism>
<keyword evidence="6 7" id="KW-0472">Membrane</keyword>
<sequence length="272" mass="29480">MTVKTLEYRFDSQAPASRAHGSSAALRLLVPVVLVVAWQLCASLGWLDDFVLPSPWHILLAYQELWHTGELQAALPVSLARAGLGLAIGGGLGLVLGVIAGLSAHAERLYDAPLQMVRTIPFIALVPLFVVWFGIGELAKVLLIVGAAIFPVYLNAYHGIRGIDKKLLELGNSFAMSRAEQVRLIVLPLAMPSILVGWRYAAGSALLGLVAAEQINSSAGLGYILNNANQFQRTDIIIAGILIYALLGVLVDIIMRQLERVLLTWRPRHDQP</sequence>
<comment type="subcellular location">
    <subcellularLocation>
        <location evidence="1 7">Cell membrane</location>
        <topology evidence="1 7">Multi-pass membrane protein</topology>
    </subcellularLocation>
</comment>
<keyword evidence="3" id="KW-1003">Cell membrane</keyword>
<keyword evidence="4 7" id="KW-0812">Transmembrane</keyword>
<feature type="domain" description="ABC transmembrane type-1" evidence="8">
    <location>
        <begin position="75"/>
        <end position="255"/>
    </location>
</feature>
<feature type="transmembrane region" description="Helical" evidence="7">
    <location>
        <begin position="181"/>
        <end position="201"/>
    </location>
</feature>
<evidence type="ECO:0000256" key="4">
    <source>
        <dbReference type="ARBA" id="ARBA00022692"/>
    </source>
</evidence>
<evidence type="ECO:0000256" key="7">
    <source>
        <dbReference type="RuleBase" id="RU363032"/>
    </source>
</evidence>
<comment type="similarity">
    <text evidence="7">Belongs to the binding-protein-dependent transport system permease family.</text>
</comment>
<keyword evidence="10" id="KW-1185">Reference proteome</keyword>
<feature type="transmembrane region" description="Helical" evidence="7">
    <location>
        <begin position="116"/>
        <end position="135"/>
    </location>
</feature>
<dbReference type="PROSITE" id="PS50928">
    <property type="entry name" value="ABC_TM1"/>
    <property type="match status" value="1"/>
</dbReference>